<dbReference type="InterPro" id="IPR003661">
    <property type="entry name" value="HisK_dim/P_dom"/>
</dbReference>
<dbReference type="OrthoDB" id="9806130at2"/>
<dbReference type="InterPro" id="IPR003594">
    <property type="entry name" value="HATPase_dom"/>
</dbReference>
<comment type="caution">
    <text evidence="11">The sequence shown here is derived from an EMBL/GenBank/DDBJ whole genome shotgun (WGS) entry which is preliminary data.</text>
</comment>
<dbReference type="PROSITE" id="PS50109">
    <property type="entry name" value="HIS_KIN"/>
    <property type="match status" value="1"/>
</dbReference>
<dbReference type="Pfam" id="PF00512">
    <property type="entry name" value="HisKA"/>
    <property type="match status" value="1"/>
</dbReference>
<dbReference type="GO" id="GO:0009927">
    <property type="term" value="F:histidine phosphotransfer kinase activity"/>
    <property type="evidence" value="ECO:0007669"/>
    <property type="project" value="TreeGrafter"/>
</dbReference>
<sequence length="508" mass="58529">MSRFDLHMIKRLSEMLTMSTSCTCILQEVLITIVEAVQFDLAVIFLKNTKEETFVLSCSHPNRFQKYKNYFKSEKFTACFDTDRKIQGSKHDLITSNRGEECQLYSIPFPLSYDKDIKCTFILIGKRDVIISAEDLSFLKIIMNQVSLAIDNELINTNTKRLSKSSLMILDSFAEGVMVINNQNIFFWNQKLNCLIESNKSWTDYSIEQFFKQLIAISKDTLNTQLAIDTLQNDSIIHYHFFIETRSNKYLRIKKYPLEKSHTSFTWGIVVSDFTQYKESDKLKDDLIATVSHELRTPLTSIKGNASALLRTDINWPKEDQILFLEDIYEESDHLNDLIGKLLDFSKINAGALRIDPIVLTVQAFVRNLSVQLQKRYKERFSQISLHMDIGEERIEIDEQRIIQVIFNLIDNGFKHNTANASIKVNIHRFDHNIQITVSDNGKGIPKENIDKIFDKYYQKNPNDAATGFGLGLAICKGFITAHNGEIWVESSEGCGSSFHFSIPIVRR</sequence>
<evidence type="ECO:0000259" key="10">
    <source>
        <dbReference type="PROSITE" id="PS50109"/>
    </source>
</evidence>
<dbReference type="InterPro" id="IPR005467">
    <property type="entry name" value="His_kinase_dom"/>
</dbReference>
<comment type="subcellular location">
    <subcellularLocation>
        <location evidence="2">Cell membrane</location>
        <topology evidence="2">Multi-pass membrane protein</topology>
    </subcellularLocation>
</comment>
<evidence type="ECO:0000256" key="9">
    <source>
        <dbReference type="ARBA" id="ARBA00023012"/>
    </source>
</evidence>
<evidence type="ECO:0000256" key="7">
    <source>
        <dbReference type="ARBA" id="ARBA00022777"/>
    </source>
</evidence>
<comment type="catalytic activity">
    <reaction evidence="1">
        <text>ATP + protein L-histidine = ADP + protein N-phospho-L-histidine.</text>
        <dbReference type="EC" id="2.7.13.3"/>
    </reaction>
</comment>
<accession>A0A072NNQ5</accession>
<dbReference type="SUPFAM" id="SSF47384">
    <property type="entry name" value="Homodimeric domain of signal transducing histidine kinase"/>
    <property type="match status" value="1"/>
</dbReference>
<keyword evidence="6" id="KW-0547">Nucleotide-binding</keyword>
<feature type="domain" description="Histidine kinase" evidence="10">
    <location>
        <begin position="290"/>
        <end position="507"/>
    </location>
</feature>
<dbReference type="GO" id="GO:0005886">
    <property type="term" value="C:plasma membrane"/>
    <property type="evidence" value="ECO:0007669"/>
    <property type="project" value="UniProtKB-SubCell"/>
</dbReference>
<keyword evidence="8" id="KW-0067">ATP-binding</keyword>
<evidence type="ECO:0000313" key="12">
    <source>
        <dbReference type="Proteomes" id="UP000027936"/>
    </source>
</evidence>
<dbReference type="PRINTS" id="PR00344">
    <property type="entry name" value="BCTRLSENSOR"/>
</dbReference>
<dbReference type="CDD" id="cd00082">
    <property type="entry name" value="HisKA"/>
    <property type="match status" value="1"/>
</dbReference>
<evidence type="ECO:0000256" key="3">
    <source>
        <dbReference type="ARBA" id="ARBA00012438"/>
    </source>
</evidence>
<dbReference type="SMART" id="SM00388">
    <property type="entry name" value="HisKA"/>
    <property type="match status" value="1"/>
</dbReference>
<evidence type="ECO:0000313" key="11">
    <source>
        <dbReference type="EMBL" id="KEF39056.1"/>
    </source>
</evidence>
<dbReference type="EC" id="2.7.13.3" evidence="3"/>
<dbReference type="SUPFAM" id="SSF55781">
    <property type="entry name" value="GAF domain-like"/>
    <property type="match status" value="1"/>
</dbReference>
<dbReference type="Gene3D" id="1.10.287.130">
    <property type="match status" value="1"/>
</dbReference>
<dbReference type="EMBL" id="JJRY01000004">
    <property type="protein sequence ID" value="KEF39056.1"/>
    <property type="molecule type" value="Genomic_DNA"/>
</dbReference>
<keyword evidence="5" id="KW-0808">Transferase</keyword>
<dbReference type="PATRIC" id="fig|1348973.3.peg.1409"/>
<dbReference type="Pfam" id="PF02518">
    <property type="entry name" value="HATPase_c"/>
    <property type="match status" value="1"/>
</dbReference>
<keyword evidence="7 11" id="KW-0418">Kinase</keyword>
<proteinExistence type="predicted"/>
<dbReference type="AlphaFoldDB" id="A0A072NNQ5"/>
<dbReference type="GO" id="GO:0000155">
    <property type="term" value="F:phosphorelay sensor kinase activity"/>
    <property type="evidence" value="ECO:0007669"/>
    <property type="project" value="InterPro"/>
</dbReference>
<dbReference type="PANTHER" id="PTHR43047">
    <property type="entry name" value="TWO-COMPONENT HISTIDINE PROTEIN KINASE"/>
    <property type="match status" value="1"/>
</dbReference>
<keyword evidence="9" id="KW-0902">Two-component regulatory system</keyword>
<name>A0A072NNQ5_SCHAZ</name>
<gene>
    <name evidence="11" type="ORF">M670_01442</name>
</gene>
<reference evidence="11 12" key="1">
    <citation type="submission" date="2014-04" db="EMBL/GenBank/DDBJ databases">
        <title>Draft genome sequence of Bacillus azotoformans MEV2011, a (co-) denitrifying strain unable to grow in the presence of oxygen.</title>
        <authorList>
            <person name="Nielsen M."/>
            <person name="Schreiber L."/>
            <person name="Finster K."/>
            <person name="Schramm A."/>
        </authorList>
    </citation>
    <scope>NUCLEOTIDE SEQUENCE [LARGE SCALE GENOMIC DNA]</scope>
    <source>
        <strain evidence="11 12">MEV2011</strain>
    </source>
</reference>
<dbReference type="InterPro" id="IPR029016">
    <property type="entry name" value="GAF-like_dom_sf"/>
</dbReference>
<dbReference type="RefSeq" id="WP_051678104.1">
    <property type="nucleotide sequence ID" value="NZ_JJRY01000004.1"/>
</dbReference>
<dbReference type="SMART" id="SM00387">
    <property type="entry name" value="HATPase_c"/>
    <property type="match status" value="1"/>
</dbReference>
<protein>
    <recommendedName>
        <fullName evidence="3">histidine kinase</fullName>
        <ecNumber evidence="3">2.7.13.3</ecNumber>
    </recommendedName>
</protein>
<organism evidence="11 12">
    <name type="scientific">Schinkia azotoformans MEV2011</name>
    <dbReference type="NCBI Taxonomy" id="1348973"/>
    <lineage>
        <taxon>Bacteria</taxon>
        <taxon>Bacillati</taxon>
        <taxon>Bacillota</taxon>
        <taxon>Bacilli</taxon>
        <taxon>Bacillales</taxon>
        <taxon>Bacillaceae</taxon>
        <taxon>Calidifontibacillus/Schinkia group</taxon>
        <taxon>Schinkia</taxon>
    </lineage>
</organism>
<evidence type="ECO:0000256" key="8">
    <source>
        <dbReference type="ARBA" id="ARBA00022840"/>
    </source>
</evidence>
<evidence type="ECO:0000256" key="1">
    <source>
        <dbReference type="ARBA" id="ARBA00000085"/>
    </source>
</evidence>
<dbReference type="CDD" id="cd00075">
    <property type="entry name" value="HATPase"/>
    <property type="match status" value="1"/>
</dbReference>
<dbReference type="InterPro" id="IPR004358">
    <property type="entry name" value="Sig_transdc_His_kin-like_C"/>
</dbReference>
<dbReference type="GO" id="GO:0005524">
    <property type="term" value="F:ATP binding"/>
    <property type="evidence" value="ECO:0007669"/>
    <property type="project" value="UniProtKB-KW"/>
</dbReference>
<dbReference type="Proteomes" id="UP000027936">
    <property type="component" value="Unassembled WGS sequence"/>
</dbReference>
<dbReference type="Gene3D" id="3.30.450.40">
    <property type="match status" value="1"/>
</dbReference>
<keyword evidence="4" id="KW-0597">Phosphoprotein</keyword>
<dbReference type="FunFam" id="3.30.565.10:FF:000006">
    <property type="entry name" value="Sensor histidine kinase WalK"/>
    <property type="match status" value="1"/>
</dbReference>
<evidence type="ECO:0000256" key="6">
    <source>
        <dbReference type="ARBA" id="ARBA00022741"/>
    </source>
</evidence>
<evidence type="ECO:0000256" key="4">
    <source>
        <dbReference type="ARBA" id="ARBA00022553"/>
    </source>
</evidence>
<evidence type="ECO:0000256" key="2">
    <source>
        <dbReference type="ARBA" id="ARBA00004651"/>
    </source>
</evidence>
<dbReference type="InterPro" id="IPR036890">
    <property type="entry name" value="HATPase_C_sf"/>
</dbReference>
<dbReference type="InterPro" id="IPR036097">
    <property type="entry name" value="HisK_dim/P_sf"/>
</dbReference>
<evidence type="ECO:0000256" key="5">
    <source>
        <dbReference type="ARBA" id="ARBA00022679"/>
    </source>
</evidence>
<dbReference type="PANTHER" id="PTHR43047:SF72">
    <property type="entry name" value="OSMOSENSING HISTIDINE PROTEIN KINASE SLN1"/>
    <property type="match status" value="1"/>
</dbReference>
<dbReference type="Gene3D" id="3.30.565.10">
    <property type="entry name" value="Histidine kinase-like ATPase, C-terminal domain"/>
    <property type="match status" value="1"/>
</dbReference>
<dbReference type="SUPFAM" id="SSF55874">
    <property type="entry name" value="ATPase domain of HSP90 chaperone/DNA topoisomerase II/histidine kinase"/>
    <property type="match status" value="1"/>
</dbReference>